<accession>A0A023DAB0</accession>
<reference evidence="3 4" key="2">
    <citation type="journal article" date="2014" name="FEMS Microbiol. Lett.">
        <title>Draft genomic DNA sequence of the facultatively methylotrophic bacterium Acidomonas methanolica type strain MB58.</title>
        <authorList>
            <person name="Higashiura N."/>
            <person name="Hadano H."/>
            <person name="Hirakawa H."/>
            <person name="Matsutani M."/>
            <person name="Takabe S."/>
            <person name="Matsushita K."/>
            <person name="Azuma Y."/>
        </authorList>
    </citation>
    <scope>NUCLEOTIDE SEQUENCE [LARGE SCALE GENOMIC DNA]</scope>
    <source>
        <strain evidence="3 4">MB58</strain>
    </source>
</reference>
<reference evidence="4" key="1">
    <citation type="journal article" date="2014" name="FEMS Microbiol. Lett.">
        <title>Draft Genomic DNA Sequence of the Facultatively Methylotrophic Bacterium Acidomonas methanolica type strain MB58.</title>
        <authorList>
            <person name="Higashiura N."/>
            <person name="Hadano H."/>
            <person name="Hirakawa H."/>
            <person name="Matsutani M."/>
            <person name="Takabe S."/>
            <person name="Matsushita K."/>
            <person name="Azuma Y."/>
        </authorList>
    </citation>
    <scope>NUCLEOTIDE SEQUENCE [LARGE SCALE GENOMIC DNA]</scope>
    <source>
        <strain evidence="4">MB58</strain>
    </source>
</reference>
<keyword evidence="4" id="KW-1185">Reference proteome</keyword>
<feature type="transmembrane region" description="Helical" evidence="1">
    <location>
        <begin position="94"/>
        <end position="116"/>
    </location>
</feature>
<gene>
    <name evidence="3" type="ORF">Amme_279_001</name>
</gene>
<sequence>MSKLPIRPVVLRCKDAATYLGLSYGTFRNLLSQGRGPAASVTYGKRDRSFTIAQLDAYIATRTIQSQPTMLEAEKVKRRRGRPRKTEAEKHKHLTHWVAIMIALYIAYLFWIYGIFNVAIGSTLSS</sequence>
<evidence type="ECO:0000256" key="1">
    <source>
        <dbReference type="SAM" id="Phobius"/>
    </source>
</evidence>
<organism evidence="3 4">
    <name type="scientific">Acidomonas methanolica NBRC 104435</name>
    <dbReference type="NCBI Taxonomy" id="1231351"/>
    <lineage>
        <taxon>Bacteria</taxon>
        <taxon>Pseudomonadati</taxon>
        <taxon>Pseudomonadota</taxon>
        <taxon>Alphaproteobacteria</taxon>
        <taxon>Acetobacterales</taxon>
        <taxon>Acetobacteraceae</taxon>
        <taxon>Acidomonas</taxon>
    </lineage>
</organism>
<name>A0A023DAB0_ACIMT</name>
<dbReference type="AlphaFoldDB" id="A0A023DAB0"/>
<dbReference type="Pfam" id="PF12728">
    <property type="entry name" value="HTH_17"/>
    <property type="match status" value="1"/>
</dbReference>
<keyword evidence="1" id="KW-0812">Transmembrane</keyword>
<dbReference type="Proteomes" id="UP000019760">
    <property type="component" value="Unassembled WGS sequence"/>
</dbReference>
<proteinExistence type="predicted"/>
<dbReference type="SUPFAM" id="SSF46955">
    <property type="entry name" value="Putative DNA-binding domain"/>
    <property type="match status" value="1"/>
</dbReference>
<dbReference type="EMBL" id="BAND01000258">
    <property type="protein sequence ID" value="GAJ30741.1"/>
    <property type="molecule type" value="Genomic_DNA"/>
</dbReference>
<evidence type="ECO:0000259" key="2">
    <source>
        <dbReference type="Pfam" id="PF12728"/>
    </source>
</evidence>
<evidence type="ECO:0000313" key="3">
    <source>
        <dbReference type="EMBL" id="GAJ30741.1"/>
    </source>
</evidence>
<comment type="caution">
    <text evidence="3">The sequence shown here is derived from an EMBL/GenBank/DDBJ whole genome shotgun (WGS) entry which is preliminary data.</text>
</comment>
<dbReference type="InterPro" id="IPR009061">
    <property type="entry name" value="DNA-bd_dom_put_sf"/>
</dbReference>
<keyword evidence="1" id="KW-1133">Transmembrane helix</keyword>
<feature type="domain" description="Helix-turn-helix" evidence="2">
    <location>
        <begin position="14"/>
        <end position="62"/>
    </location>
</feature>
<evidence type="ECO:0000313" key="4">
    <source>
        <dbReference type="Proteomes" id="UP000019760"/>
    </source>
</evidence>
<protein>
    <recommendedName>
        <fullName evidence="2">Helix-turn-helix domain-containing protein</fullName>
    </recommendedName>
</protein>
<keyword evidence="1" id="KW-0472">Membrane</keyword>
<dbReference type="InterPro" id="IPR041657">
    <property type="entry name" value="HTH_17"/>
</dbReference>